<proteinExistence type="predicted"/>
<keyword evidence="4" id="KW-1185">Reference proteome</keyword>
<organism evidence="3 4">
    <name type="scientific">Polycladospora coralii</name>
    <dbReference type="NCBI Taxonomy" id="2771432"/>
    <lineage>
        <taxon>Bacteria</taxon>
        <taxon>Bacillati</taxon>
        <taxon>Bacillota</taxon>
        <taxon>Bacilli</taxon>
        <taxon>Bacillales</taxon>
        <taxon>Thermoactinomycetaceae</taxon>
        <taxon>Polycladospora</taxon>
    </lineage>
</organism>
<gene>
    <name evidence="3" type="ORF">IC620_05335</name>
</gene>
<dbReference type="EMBL" id="JACXAH010000005">
    <property type="protein sequence ID" value="MBD1371781.1"/>
    <property type="molecule type" value="Genomic_DNA"/>
</dbReference>
<dbReference type="RefSeq" id="WP_191141696.1">
    <property type="nucleotide sequence ID" value="NZ_JACXAH010000005.1"/>
</dbReference>
<feature type="compositionally biased region" description="Basic and acidic residues" evidence="1">
    <location>
        <begin position="268"/>
        <end position="279"/>
    </location>
</feature>
<keyword evidence="2" id="KW-0812">Transmembrane</keyword>
<protein>
    <submittedName>
        <fullName evidence="3">Uncharacterized protein</fullName>
    </submittedName>
</protein>
<sequence>MKLKSPLWYKTNKFLMIILLLGLIAIGCGPGYLLYQNNEKLALLRKEKRVTDQLLQDYHGGKFSEKVRPTEDELEQLQLKLPDQLNMANALKQIEERATSAGISWKSAYFANKLDELDQMSQQLDLQKESENKEEIGATKVLSRIQEKPTSAKYTQPQLSSPYLKLVWADLYFVADTAELKSFFDQIRESASTFVIVEWEHQVTDIQGGDGNTRVRIGFYSYLNPKLKISSPGDIPSIPTSDESIQIIPPSKEKEDQKEAVDDLNQENTKEKEEEKSQSESDTPEANDDPDEENVGTPTTPAS</sequence>
<feature type="transmembrane region" description="Helical" evidence="2">
    <location>
        <begin position="14"/>
        <end position="35"/>
    </location>
</feature>
<dbReference type="PROSITE" id="PS51257">
    <property type="entry name" value="PROKAR_LIPOPROTEIN"/>
    <property type="match status" value="1"/>
</dbReference>
<name>A0A926N807_9BACL</name>
<evidence type="ECO:0000313" key="4">
    <source>
        <dbReference type="Proteomes" id="UP000661691"/>
    </source>
</evidence>
<dbReference type="Proteomes" id="UP000661691">
    <property type="component" value="Unassembled WGS sequence"/>
</dbReference>
<feature type="compositionally biased region" description="Acidic residues" evidence="1">
    <location>
        <begin position="282"/>
        <end position="294"/>
    </location>
</feature>
<dbReference type="AlphaFoldDB" id="A0A926N807"/>
<evidence type="ECO:0000313" key="3">
    <source>
        <dbReference type="EMBL" id="MBD1371781.1"/>
    </source>
</evidence>
<feature type="compositionally biased region" description="Basic and acidic residues" evidence="1">
    <location>
        <begin position="251"/>
        <end position="261"/>
    </location>
</feature>
<comment type="caution">
    <text evidence="3">The sequence shown here is derived from an EMBL/GenBank/DDBJ whole genome shotgun (WGS) entry which is preliminary data.</text>
</comment>
<keyword evidence="2" id="KW-0472">Membrane</keyword>
<evidence type="ECO:0000256" key="2">
    <source>
        <dbReference type="SAM" id="Phobius"/>
    </source>
</evidence>
<feature type="region of interest" description="Disordered" evidence="1">
    <location>
        <begin position="230"/>
        <end position="303"/>
    </location>
</feature>
<accession>A0A926N807</accession>
<keyword evidence="2" id="KW-1133">Transmembrane helix</keyword>
<evidence type="ECO:0000256" key="1">
    <source>
        <dbReference type="SAM" id="MobiDB-lite"/>
    </source>
</evidence>
<reference evidence="3" key="1">
    <citation type="submission" date="2020-09" db="EMBL/GenBank/DDBJ databases">
        <title>A novel bacterium of genus Hazenella, isolated from South China Sea.</title>
        <authorList>
            <person name="Huang H."/>
            <person name="Mo K."/>
            <person name="Hu Y."/>
        </authorList>
    </citation>
    <scope>NUCLEOTIDE SEQUENCE</scope>
    <source>
        <strain evidence="3">IB182357</strain>
    </source>
</reference>